<dbReference type="Gramene" id="TVU33606">
    <property type="protein sequence ID" value="TVU33606"/>
    <property type="gene ID" value="EJB05_25431"/>
</dbReference>
<feature type="region of interest" description="Disordered" evidence="1">
    <location>
        <begin position="49"/>
        <end position="79"/>
    </location>
</feature>
<dbReference type="AlphaFoldDB" id="A0A5J9VCA7"/>
<evidence type="ECO:0000313" key="2">
    <source>
        <dbReference type="EMBL" id="TVU33606.1"/>
    </source>
</evidence>
<organism evidence="2 3">
    <name type="scientific">Eragrostis curvula</name>
    <name type="common">weeping love grass</name>
    <dbReference type="NCBI Taxonomy" id="38414"/>
    <lineage>
        <taxon>Eukaryota</taxon>
        <taxon>Viridiplantae</taxon>
        <taxon>Streptophyta</taxon>
        <taxon>Embryophyta</taxon>
        <taxon>Tracheophyta</taxon>
        <taxon>Spermatophyta</taxon>
        <taxon>Magnoliopsida</taxon>
        <taxon>Liliopsida</taxon>
        <taxon>Poales</taxon>
        <taxon>Poaceae</taxon>
        <taxon>PACMAD clade</taxon>
        <taxon>Chloridoideae</taxon>
        <taxon>Eragrostideae</taxon>
        <taxon>Eragrostidinae</taxon>
        <taxon>Eragrostis</taxon>
    </lineage>
</organism>
<sequence length="141" mass="15102">MQTADDLVPKTSLSVFKAQDVVVRFHYYSCAVTPLFSPGHLSASLARPSFRGGGDSASCDDLRRAPRRRRAPPTTARDGVDRAAAPAFRCLAAYSISCSRSTAPHVAFLGGRRGMPSLVVVRWASGLLLVRLGRVGASDWA</sequence>
<accession>A0A5J9VCA7</accession>
<proteinExistence type="predicted"/>
<reference evidence="2 3" key="1">
    <citation type="journal article" date="2019" name="Sci. Rep.">
        <title>A high-quality genome of Eragrostis curvula grass provides insights into Poaceae evolution and supports new strategies to enhance forage quality.</title>
        <authorList>
            <person name="Carballo J."/>
            <person name="Santos B.A.C.M."/>
            <person name="Zappacosta D."/>
            <person name="Garbus I."/>
            <person name="Selva J.P."/>
            <person name="Gallo C.A."/>
            <person name="Diaz A."/>
            <person name="Albertini E."/>
            <person name="Caccamo M."/>
            <person name="Echenique V."/>
        </authorList>
    </citation>
    <scope>NUCLEOTIDE SEQUENCE [LARGE SCALE GENOMIC DNA]</scope>
    <source>
        <strain evidence="3">cv. Victoria</strain>
        <tissue evidence="2">Leaf</tissue>
    </source>
</reference>
<name>A0A5J9VCA7_9POAL</name>
<keyword evidence="3" id="KW-1185">Reference proteome</keyword>
<comment type="caution">
    <text evidence="2">The sequence shown here is derived from an EMBL/GenBank/DDBJ whole genome shotgun (WGS) entry which is preliminary data.</text>
</comment>
<protein>
    <submittedName>
        <fullName evidence="2">Uncharacterized protein</fullName>
    </submittedName>
</protein>
<evidence type="ECO:0000313" key="3">
    <source>
        <dbReference type="Proteomes" id="UP000324897"/>
    </source>
</evidence>
<dbReference type="Proteomes" id="UP000324897">
    <property type="component" value="Chromosome 1"/>
</dbReference>
<evidence type="ECO:0000256" key="1">
    <source>
        <dbReference type="SAM" id="MobiDB-lite"/>
    </source>
</evidence>
<gene>
    <name evidence="2" type="ORF">EJB05_25431</name>
</gene>
<feature type="non-terminal residue" evidence="2">
    <location>
        <position position="1"/>
    </location>
</feature>
<dbReference type="EMBL" id="RWGY01000011">
    <property type="protein sequence ID" value="TVU33606.1"/>
    <property type="molecule type" value="Genomic_DNA"/>
</dbReference>